<evidence type="ECO:0000313" key="4">
    <source>
        <dbReference type="Proteomes" id="UP000283341"/>
    </source>
</evidence>
<feature type="signal peptide" evidence="1">
    <location>
        <begin position="1"/>
        <end position="22"/>
    </location>
</feature>
<dbReference type="GO" id="GO:0005975">
    <property type="term" value="P:carbohydrate metabolic process"/>
    <property type="evidence" value="ECO:0007669"/>
    <property type="project" value="InterPro"/>
</dbReference>
<dbReference type="PANTHER" id="PTHR34987">
    <property type="entry name" value="C, PUTATIVE (AFU_ORTHOLOGUE AFUA_3G02880)-RELATED"/>
    <property type="match status" value="1"/>
</dbReference>
<dbReference type="Gene3D" id="2.60.120.260">
    <property type="entry name" value="Galactose-binding domain-like"/>
    <property type="match status" value="2"/>
</dbReference>
<reference evidence="3 4" key="1">
    <citation type="submission" date="2018-08" db="EMBL/GenBank/DDBJ databases">
        <title>A genome reference for cultivated species of the human gut microbiota.</title>
        <authorList>
            <person name="Zou Y."/>
            <person name="Xue W."/>
            <person name="Luo G."/>
        </authorList>
    </citation>
    <scope>NUCLEOTIDE SEQUENCE [LARGE SCALE GENOMIC DNA]</scope>
    <source>
        <strain evidence="3 4">AF22-3AC</strain>
    </source>
</reference>
<evidence type="ECO:0000313" key="3">
    <source>
        <dbReference type="EMBL" id="RGS35154.1"/>
    </source>
</evidence>
<dbReference type="Gene3D" id="1.50.10.10">
    <property type="match status" value="1"/>
</dbReference>
<dbReference type="InterPro" id="IPR012341">
    <property type="entry name" value="6hp_glycosidase-like_sf"/>
</dbReference>
<protein>
    <submittedName>
        <fullName evidence="3">Glycoside hydrolase</fullName>
    </submittedName>
</protein>
<dbReference type="Pfam" id="PF17389">
    <property type="entry name" value="Bac_rhamnosid6H"/>
    <property type="match status" value="1"/>
</dbReference>
<dbReference type="EMBL" id="QRVJ01000016">
    <property type="protein sequence ID" value="RGS35154.1"/>
    <property type="molecule type" value="Genomic_DNA"/>
</dbReference>
<dbReference type="PANTHER" id="PTHR34987:SF4">
    <property type="entry name" value="ALPHA-L-RHAMNOSIDASE C-TERMINAL DOMAIN-CONTAINING PROTEIN"/>
    <property type="match status" value="1"/>
</dbReference>
<dbReference type="Gene3D" id="2.60.420.10">
    <property type="entry name" value="Maltose phosphorylase, domain 3"/>
    <property type="match status" value="1"/>
</dbReference>
<dbReference type="InterPro" id="IPR008928">
    <property type="entry name" value="6-hairpin_glycosidase_sf"/>
</dbReference>
<evidence type="ECO:0000256" key="1">
    <source>
        <dbReference type="SAM" id="SignalP"/>
    </source>
</evidence>
<feature type="chain" id="PRO_5019117777" evidence="1">
    <location>
        <begin position="23"/>
        <end position="648"/>
    </location>
</feature>
<evidence type="ECO:0000259" key="2">
    <source>
        <dbReference type="Pfam" id="PF17389"/>
    </source>
</evidence>
<proteinExistence type="predicted"/>
<sequence length="648" mass="74030">MKYFKYIFFLNLFFIGSSSLFAQTWMWHPGHLAAYLQQVQREKSASRCVNVGYPGKFYTFTDTVYFKVNGKVIVKPRSQNGIAALFGTPDNVFVSEDGKNWTIPEYDSRYCNEQIRPECDVDSVVTIRPDRIIVLRNSEINGDRIHMYKNSVVLVDFKELEIGSVGLKVAGSGSLTATVGESVDEALNDNPSFFEQYPIKPYNLLNSGMAIDLPERALRYLKISCTEHCVISFVSFNARMRPVKRAMQFECSDSTMNRLFETGVKTIHTSMHNFYLDGVKRDYLPWAMDAIITAIGADRVFSDRQIDRNGLSLSLMPLNPKKSDWGIVDYPLHALIGLKEEYLRYGDISTSLMYRNRIDSQMAFYESMQDSNGFLHALPPSTGFIPGWARKNGPEDYGVATYAQIMLYENFRIAAFFATKWGERSLARHYRRKAEQLEKSIMEHFWDQSQGAFINGIRTNGEVDARISRHAQYWAILADLFPKGHIDTLFSQVLPSIPYYREYISYEKGYELLAYIKAGKTVEAYMLLNDVWGDWLQQGHTRFPENFSLDATVSQQLMFYDRPFGLSLCHGANGVPPIIVALYGIIGFSQDSEGESVYTIRPQLLHLDWARARIPVKEGFIDVYISKTGQYDVSYPKGCKVICLPLNT</sequence>
<keyword evidence="1" id="KW-0732">Signal</keyword>
<feature type="domain" description="Alpha-L-rhamnosidase six-hairpin glycosidase" evidence="2">
    <location>
        <begin position="245"/>
        <end position="486"/>
    </location>
</feature>
<comment type="caution">
    <text evidence="3">The sequence shown here is derived from an EMBL/GenBank/DDBJ whole genome shotgun (WGS) entry which is preliminary data.</text>
</comment>
<dbReference type="SUPFAM" id="SSF48208">
    <property type="entry name" value="Six-hairpin glycosidases"/>
    <property type="match status" value="1"/>
</dbReference>
<gene>
    <name evidence="3" type="ORF">DWX97_16990</name>
</gene>
<accession>A0A412IE45</accession>
<dbReference type="AlphaFoldDB" id="A0A412IE45"/>
<keyword evidence="3" id="KW-0378">Hydrolase</keyword>
<name>A0A412IE45_9BACE</name>
<organism evidence="3 4">
    <name type="scientific">Bacteroides cellulosilyticus</name>
    <dbReference type="NCBI Taxonomy" id="246787"/>
    <lineage>
        <taxon>Bacteria</taxon>
        <taxon>Pseudomonadati</taxon>
        <taxon>Bacteroidota</taxon>
        <taxon>Bacteroidia</taxon>
        <taxon>Bacteroidales</taxon>
        <taxon>Bacteroidaceae</taxon>
        <taxon>Bacteroides</taxon>
    </lineage>
</organism>
<dbReference type="InterPro" id="IPR035396">
    <property type="entry name" value="Bac_rhamnosid6H"/>
</dbReference>
<dbReference type="GO" id="GO:0016787">
    <property type="term" value="F:hydrolase activity"/>
    <property type="evidence" value="ECO:0007669"/>
    <property type="project" value="UniProtKB-KW"/>
</dbReference>
<dbReference type="Proteomes" id="UP000283341">
    <property type="component" value="Unassembled WGS sequence"/>
</dbReference>
<dbReference type="RefSeq" id="WP_118403125.1">
    <property type="nucleotide sequence ID" value="NZ_JADNFX010000019.1"/>
</dbReference>